<proteinExistence type="predicted"/>
<evidence type="ECO:0000313" key="2">
    <source>
        <dbReference type="EMBL" id="WOG89157.1"/>
    </source>
</evidence>
<organism evidence="2 3">
    <name type="scientific">Daucus carota subsp. sativus</name>
    <name type="common">Carrot</name>
    <dbReference type="NCBI Taxonomy" id="79200"/>
    <lineage>
        <taxon>Eukaryota</taxon>
        <taxon>Viridiplantae</taxon>
        <taxon>Streptophyta</taxon>
        <taxon>Embryophyta</taxon>
        <taxon>Tracheophyta</taxon>
        <taxon>Spermatophyta</taxon>
        <taxon>Magnoliopsida</taxon>
        <taxon>eudicotyledons</taxon>
        <taxon>Gunneridae</taxon>
        <taxon>Pentapetalae</taxon>
        <taxon>asterids</taxon>
        <taxon>campanulids</taxon>
        <taxon>Apiales</taxon>
        <taxon>Apiaceae</taxon>
        <taxon>Apioideae</taxon>
        <taxon>Scandiceae</taxon>
        <taxon>Daucinae</taxon>
        <taxon>Daucus</taxon>
        <taxon>Daucus sect. Daucus</taxon>
    </lineage>
</organism>
<feature type="compositionally biased region" description="Polar residues" evidence="1">
    <location>
        <begin position="158"/>
        <end position="174"/>
    </location>
</feature>
<keyword evidence="3" id="KW-1185">Reference proteome</keyword>
<gene>
    <name evidence="2" type="ORF">DCAR_0208393</name>
</gene>
<dbReference type="AlphaFoldDB" id="A0AAF0WGJ6"/>
<dbReference type="EMBL" id="CP093344">
    <property type="protein sequence ID" value="WOG89157.1"/>
    <property type="molecule type" value="Genomic_DNA"/>
</dbReference>
<reference evidence="2" key="1">
    <citation type="journal article" date="2016" name="Nat. Genet.">
        <title>A high-quality carrot genome assembly provides new insights into carotenoid accumulation and asterid genome evolution.</title>
        <authorList>
            <person name="Iorizzo M."/>
            <person name="Ellison S."/>
            <person name="Senalik D."/>
            <person name="Zeng P."/>
            <person name="Satapoomin P."/>
            <person name="Huang J."/>
            <person name="Bowman M."/>
            <person name="Iovene M."/>
            <person name="Sanseverino W."/>
            <person name="Cavagnaro P."/>
            <person name="Yildiz M."/>
            <person name="Macko-Podgorni A."/>
            <person name="Moranska E."/>
            <person name="Grzebelus E."/>
            <person name="Grzebelus D."/>
            <person name="Ashrafi H."/>
            <person name="Zheng Z."/>
            <person name="Cheng S."/>
            <person name="Spooner D."/>
            <person name="Van Deynze A."/>
            <person name="Simon P."/>
        </authorList>
    </citation>
    <scope>NUCLEOTIDE SEQUENCE</scope>
    <source>
        <tissue evidence="2">Leaf</tissue>
    </source>
</reference>
<protein>
    <recommendedName>
        <fullName evidence="4">DUF4228 domain-containing protein</fullName>
    </recommendedName>
</protein>
<dbReference type="PANTHER" id="PTHR33052">
    <property type="entry name" value="DUF4228 DOMAIN PROTEIN-RELATED"/>
    <property type="match status" value="1"/>
</dbReference>
<dbReference type="Proteomes" id="UP000077755">
    <property type="component" value="Chromosome 2"/>
</dbReference>
<dbReference type="Pfam" id="PF14009">
    <property type="entry name" value="PADRE"/>
    <property type="match status" value="1"/>
</dbReference>
<reference evidence="2" key="2">
    <citation type="submission" date="2022-03" db="EMBL/GenBank/DDBJ databases">
        <title>Draft title - Genomic analysis of global carrot germplasm unveils the trajectory of domestication and the origin of high carotenoid orange carrot.</title>
        <authorList>
            <person name="Iorizzo M."/>
            <person name="Ellison S."/>
            <person name="Senalik D."/>
            <person name="Macko-Podgorni A."/>
            <person name="Grzebelus D."/>
            <person name="Bostan H."/>
            <person name="Rolling W."/>
            <person name="Curaba J."/>
            <person name="Simon P."/>
        </authorList>
    </citation>
    <scope>NUCLEOTIDE SEQUENCE</scope>
    <source>
        <tissue evidence="2">Leaf</tissue>
    </source>
</reference>
<evidence type="ECO:0008006" key="4">
    <source>
        <dbReference type="Google" id="ProtNLM"/>
    </source>
</evidence>
<accession>A0AAF0WGJ6</accession>
<evidence type="ECO:0000256" key="1">
    <source>
        <dbReference type="SAM" id="MobiDB-lite"/>
    </source>
</evidence>
<sequence>MGFSSWLYTNSTKQVLKIVHPGGHAELHDRPVLAAEIINRNPRCCVAHPNIFQQPWAIVAPDTTLMPGQKFYVVPVSTIRRLQKLSLKYNTSHNQDVNQNNNGLTGEVDSFRTTCWKFKPSNTSNGVTSDDSYCACLRSGKKLKGNNNEESSKEKLASNLTFSESETRSNDNSTRGGGQHPKRLIALDNWHPGLESIGEEIAPA</sequence>
<dbReference type="InterPro" id="IPR025322">
    <property type="entry name" value="PADRE_dom"/>
</dbReference>
<feature type="region of interest" description="Disordered" evidence="1">
    <location>
        <begin position="144"/>
        <end position="204"/>
    </location>
</feature>
<evidence type="ECO:0000313" key="3">
    <source>
        <dbReference type="Proteomes" id="UP000077755"/>
    </source>
</evidence>
<name>A0AAF0WGJ6_DAUCS</name>